<keyword evidence="1" id="KW-0175">Coiled coil</keyword>
<dbReference type="RefSeq" id="WP_229991020.1">
    <property type="nucleotide sequence ID" value="NZ_JAJJMO010000001.1"/>
</dbReference>
<feature type="signal peptide" evidence="2">
    <location>
        <begin position="1"/>
        <end position="20"/>
    </location>
</feature>
<dbReference type="EMBL" id="JAJJMO010000001">
    <property type="protein sequence ID" value="MCC9074197.1"/>
    <property type="molecule type" value="Genomic_DNA"/>
</dbReference>
<evidence type="ECO:0000256" key="2">
    <source>
        <dbReference type="SAM" id="SignalP"/>
    </source>
</evidence>
<evidence type="ECO:0000256" key="1">
    <source>
        <dbReference type="SAM" id="Coils"/>
    </source>
</evidence>
<sequence>MKRNFLISLIIINSVVTVSAQQWNGTSPIFTTSNVGIGTTLPESQLHVVGDNLSLTISRKTYVSNNSEVGIDFKQLTDNGFYRTGGAIKSISNNSYLGGQGNTYSSQLAFYSVGGGNLIEGLRIDDKGNIGMGIISPAYKLDVCGTIRAKEIKVDLLAGCDFVFEKDYKLMSLNELDKFVKTEKHLPEIQSEKEMIEDGLNLKMFQMKLLQKIEELTLYVIEQNKKNEQQEQELKRLKAKIKKIESRKN</sequence>
<organism evidence="3 4">
    <name type="scientific">Flavobacterium pisciphilum</name>
    <dbReference type="NCBI Taxonomy" id="2893755"/>
    <lineage>
        <taxon>Bacteria</taxon>
        <taxon>Pseudomonadati</taxon>
        <taxon>Bacteroidota</taxon>
        <taxon>Flavobacteriia</taxon>
        <taxon>Flavobacteriales</taxon>
        <taxon>Flavobacteriaceae</taxon>
        <taxon>Flavobacterium</taxon>
    </lineage>
</organism>
<feature type="coiled-coil region" evidence="1">
    <location>
        <begin position="213"/>
        <end position="247"/>
    </location>
</feature>
<gene>
    <name evidence="3" type="ORF">LNQ49_21640</name>
</gene>
<keyword evidence="4" id="KW-1185">Reference proteome</keyword>
<accession>A0ABS8MZJ9</accession>
<proteinExistence type="predicted"/>
<protein>
    <submittedName>
        <fullName evidence="3">Uncharacterized protein</fullName>
    </submittedName>
</protein>
<feature type="chain" id="PRO_5047095611" evidence="2">
    <location>
        <begin position="21"/>
        <end position="249"/>
    </location>
</feature>
<evidence type="ECO:0000313" key="3">
    <source>
        <dbReference type="EMBL" id="MCC9074197.1"/>
    </source>
</evidence>
<evidence type="ECO:0000313" key="4">
    <source>
        <dbReference type="Proteomes" id="UP001430919"/>
    </source>
</evidence>
<dbReference type="Proteomes" id="UP001430919">
    <property type="component" value="Unassembled WGS sequence"/>
</dbReference>
<keyword evidence="2" id="KW-0732">Signal</keyword>
<name>A0ABS8MZJ9_9FLAO</name>
<comment type="caution">
    <text evidence="3">The sequence shown here is derived from an EMBL/GenBank/DDBJ whole genome shotgun (WGS) entry which is preliminary data.</text>
</comment>
<reference evidence="3" key="1">
    <citation type="submission" date="2021-11" db="EMBL/GenBank/DDBJ databases">
        <title>Description of novel Flavobacterium species.</title>
        <authorList>
            <person name="Saticioglu I.B."/>
            <person name="Ay H."/>
            <person name="Altun S."/>
            <person name="Duman M."/>
        </authorList>
    </citation>
    <scope>NUCLEOTIDE SEQUENCE</scope>
    <source>
        <strain evidence="3">F-65</strain>
    </source>
</reference>